<name>A0A1G2RVQ0_9BACT</name>
<dbReference type="AlphaFoldDB" id="A0A1G2RVQ0"/>
<dbReference type="Proteomes" id="UP000178222">
    <property type="component" value="Unassembled WGS sequence"/>
</dbReference>
<evidence type="ECO:0000313" key="2">
    <source>
        <dbReference type="EMBL" id="OHA76900.1"/>
    </source>
</evidence>
<evidence type="ECO:0000256" key="1">
    <source>
        <dbReference type="SAM" id="MobiDB-lite"/>
    </source>
</evidence>
<organism evidence="2 3">
    <name type="scientific">Candidatus Wildermuthbacteria bacterium RIFCSPLOWO2_02_FULL_47_9c</name>
    <dbReference type="NCBI Taxonomy" id="1802466"/>
    <lineage>
        <taxon>Bacteria</taxon>
        <taxon>Candidatus Wildermuthiibacteriota</taxon>
    </lineage>
</organism>
<accession>A0A1G2RVQ0</accession>
<feature type="region of interest" description="Disordered" evidence="1">
    <location>
        <begin position="1"/>
        <end position="24"/>
    </location>
</feature>
<comment type="caution">
    <text evidence="2">The sequence shown here is derived from an EMBL/GenBank/DDBJ whole genome shotgun (WGS) entry which is preliminary data.</text>
</comment>
<evidence type="ECO:0000313" key="3">
    <source>
        <dbReference type="Proteomes" id="UP000178222"/>
    </source>
</evidence>
<protein>
    <submittedName>
        <fullName evidence="2">Uncharacterized protein</fullName>
    </submittedName>
</protein>
<dbReference type="EMBL" id="MHUL01000020">
    <property type="protein sequence ID" value="OHA76900.1"/>
    <property type="molecule type" value="Genomic_DNA"/>
</dbReference>
<reference evidence="2 3" key="1">
    <citation type="journal article" date="2016" name="Nat. Commun.">
        <title>Thousands of microbial genomes shed light on interconnected biogeochemical processes in an aquifer system.</title>
        <authorList>
            <person name="Anantharaman K."/>
            <person name="Brown C.T."/>
            <person name="Hug L.A."/>
            <person name="Sharon I."/>
            <person name="Castelle C.J."/>
            <person name="Probst A.J."/>
            <person name="Thomas B.C."/>
            <person name="Singh A."/>
            <person name="Wilkins M.J."/>
            <person name="Karaoz U."/>
            <person name="Brodie E.L."/>
            <person name="Williams K.H."/>
            <person name="Hubbard S.S."/>
            <person name="Banfield J.F."/>
        </authorList>
    </citation>
    <scope>NUCLEOTIDE SEQUENCE [LARGE SCALE GENOMIC DNA]</scope>
</reference>
<gene>
    <name evidence="2" type="ORF">A3J30_04650</name>
</gene>
<proteinExistence type="predicted"/>
<sequence>MATLRDLLESSDGFSTSPLTPGTDEQIRQQEEGNALARQNLLIRSQDEMAVRDRAAEGRLRYEDDLARALQNGNPQAVAEMQRRQTMKQEKMVNFKMLVDLAKGDPDTARELLGRLIPGLARGMTVAERKKQEKIEAEERAQRNREETFVFQNLGSYINKQTGQKAMELPEGPSLDEIKKNYVKMSPTQMTNIDALRGLDNQIEQYSGVLSALDFPDPGLGVITSGIDIKRRRVLGDPKVRRLDAIRGEITQLARAFGGDSRVSDKEMERLENAVLKDFESNEGATEAINVLKEFRDSRARAIGIPGLMSKKEKASAGEKAQFTKETAKEYLRKFGGDRAKAEAAARADGYQF</sequence>